<dbReference type="InterPro" id="IPR006091">
    <property type="entry name" value="Acyl-CoA_Oxase/DH_mid-dom"/>
</dbReference>
<sequence>MTDFYTPTGLRKDNNNMDLSLTDTQQMYVTTVQRFVKNDILPHVLEMDRRHVFPMDLIKTSWEMGIMNISIPESIKGYHVDVVSAALIIRELAYGDSGIATSAMCNDLANVVIAQHGTDEQKEAFLRPFVDSPLLSAFCLTEPGAGSDNLSMTSFISKRDDGKYVLNGSKCFITNASYASQFTVFCKVGKPSSQLMACVVVPVPPFVLDKASPVDGIREIELASGGKITVGKPEDKLGQRLSNTASVTFEDVLIEPGQIIGDRRLGFKYIIDVLDFARPMIAAIGVGVAKKAFDLTLSYTKERKQFGQRLCDIPVAREMLVQMWKKVELSELALLKSAIKIQENATDKGMYSSLAKNEAAEAALFCANEGLHLHGGYGFTNEYEISKLVRDVHIIDIYEGTREVQNMIIGRELV</sequence>
<comment type="subunit">
    <text evidence="3">Homotetramer.</text>
</comment>
<keyword evidence="5 6" id="KW-0274">FAD</keyword>
<dbReference type="InterPro" id="IPR046373">
    <property type="entry name" value="Acyl-CoA_Oxase/DH_mid-dom_sf"/>
</dbReference>
<dbReference type="eggNOG" id="COG1960">
    <property type="taxonomic scope" value="Bacteria"/>
</dbReference>
<dbReference type="HOGENOM" id="CLU_018204_0_2_7"/>
<dbReference type="Gene3D" id="2.40.110.10">
    <property type="entry name" value="Butyryl-CoA Dehydrogenase, subunit A, domain 2"/>
    <property type="match status" value="1"/>
</dbReference>
<dbReference type="GO" id="GO:0050660">
    <property type="term" value="F:flavin adenine dinucleotide binding"/>
    <property type="evidence" value="ECO:0007669"/>
    <property type="project" value="InterPro"/>
</dbReference>
<dbReference type="SUPFAM" id="SSF47203">
    <property type="entry name" value="Acyl-CoA dehydrogenase C-terminal domain-like"/>
    <property type="match status" value="1"/>
</dbReference>
<evidence type="ECO:0000313" key="10">
    <source>
        <dbReference type="EMBL" id="ABC78863.1"/>
    </source>
</evidence>
<dbReference type="Gene3D" id="1.20.140.10">
    <property type="entry name" value="Butyryl-CoA Dehydrogenase, subunit A, domain 3"/>
    <property type="match status" value="1"/>
</dbReference>
<reference evidence="10 11" key="1">
    <citation type="journal article" date="2007" name="Proc. Natl. Acad. Sci. U.S.A.">
        <title>The genome of Syntrophus aciditrophicus: life at the thermodynamic limit of microbial growth.</title>
        <authorList>
            <person name="McInerney M.J."/>
            <person name="Rohlin L."/>
            <person name="Mouttaki H."/>
            <person name="Kim U."/>
            <person name="Krupp R.S."/>
            <person name="Rios-Hernandez L."/>
            <person name="Sieber J."/>
            <person name="Struchtemeyer C.G."/>
            <person name="Bhattacharyya A."/>
            <person name="Campbell J.W."/>
            <person name="Gunsalus R.P."/>
        </authorList>
    </citation>
    <scope>NUCLEOTIDE SEQUENCE [LARGE SCALE GENOMIC DNA]</scope>
    <source>
        <strain evidence="10 11">SB</strain>
    </source>
</reference>
<dbReference type="Pfam" id="PF00441">
    <property type="entry name" value="Acyl-CoA_dh_1"/>
    <property type="match status" value="1"/>
</dbReference>
<evidence type="ECO:0000256" key="3">
    <source>
        <dbReference type="ARBA" id="ARBA00011881"/>
    </source>
</evidence>
<gene>
    <name evidence="10" type="ORF">SYN_01699</name>
</gene>
<organism evidence="10 11">
    <name type="scientific">Syntrophus aciditrophicus (strain SB)</name>
    <dbReference type="NCBI Taxonomy" id="56780"/>
    <lineage>
        <taxon>Bacteria</taxon>
        <taxon>Pseudomonadati</taxon>
        <taxon>Thermodesulfobacteriota</taxon>
        <taxon>Syntrophia</taxon>
        <taxon>Syntrophales</taxon>
        <taxon>Syntrophaceae</taxon>
        <taxon>Syntrophus</taxon>
    </lineage>
</organism>
<dbReference type="EMBL" id="CP000252">
    <property type="protein sequence ID" value="ABC78863.1"/>
    <property type="molecule type" value="Genomic_DNA"/>
</dbReference>
<dbReference type="SUPFAM" id="SSF56645">
    <property type="entry name" value="Acyl-CoA dehydrogenase NM domain-like"/>
    <property type="match status" value="1"/>
</dbReference>
<evidence type="ECO:0000313" key="11">
    <source>
        <dbReference type="Proteomes" id="UP000001933"/>
    </source>
</evidence>
<feature type="domain" description="Acyl-CoA oxidase/dehydrogenase middle" evidence="8">
    <location>
        <begin position="137"/>
        <end position="252"/>
    </location>
</feature>
<dbReference type="AlphaFoldDB" id="Q2LXQ7"/>
<evidence type="ECO:0000256" key="4">
    <source>
        <dbReference type="ARBA" id="ARBA00022630"/>
    </source>
</evidence>
<dbReference type="InterPro" id="IPR006089">
    <property type="entry name" value="Acyl-CoA_DH_CS"/>
</dbReference>
<feature type="domain" description="Acyl-CoA dehydrogenase/oxidase C-terminal" evidence="7">
    <location>
        <begin position="266"/>
        <end position="413"/>
    </location>
</feature>
<evidence type="ECO:0000256" key="6">
    <source>
        <dbReference type="RuleBase" id="RU362125"/>
    </source>
</evidence>
<protein>
    <submittedName>
        <fullName evidence="10">Acyl-CoA dehydrogenase</fullName>
    </submittedName>
</protein>
<proteinExistence type="inferred from homology"/>
<dbReference type="Pfam" id="PF02770">
    <property type="entry name" value="Acyl-CoA_dh_M"/>
    <property type="match status" value="1"/>
</dbReference>
<accession>Q2LXQ7</accession>
<dbReference type="InterPro" id="IPR009100">
    <property type="entry name" value="AcylCoA_DH/oxidase_NM_dom_sf"/>
</dbReference>
<comment type="cofactor">
    <cofactor evidence="1 6">
        <name>FAD</name>
        <dbReference type="ChEBI" id="CHEBI:57692"/>
    </cofactor>
</comment>
<evidence type="ECO:0000256" key="5">
    <source>
        <dbReference type="ARBA" id="ARBA00022827"/>
    </source>
</evidence>
<dbReference type="PANTHER" id="PTHR43884:SF12">
    <property type="entry name" value="ISOVALERYL-COA DEHYDROGENASE, MITOCHONDRIAL-RELATED"/>
    <property type="match status" value="1"/>
</dbReference>
<evidence type="ECO:0000259" key="8">
    <source>
        <dbReference type="Pfam" id="PF02770"/>
    </source>
</evidence>
<dbReference type="GO" id="GO:0003995">
    <property type="term" value="F:acyl-CoA dehydrogenase activity"/>
    <property type="evidence" value="ECO:0007669"/>
    <property type="project" value="InterPro"/>
</dbReference>
<dbReference type="InterPro" id="IPR013786">
    <property type="entry name" value="AcylCoA_DH/ox_N"/>
</dbReference>
<keyword evidence="11" id="KW-1185">Reference proteome</keyword>
<feature type="domain" description="Acyl-CoA dehydrogenase/oxidase N-terminal" evidence="9">
    <location>
        <begin position="22"/>
        <end position="130"/>
    </location>
</feature>
<evidence type="ECO:0000256" key="2">
    <source>
        <dbReference type="ARBA" id="ARBA00009347"/>
    </source>
</evidence>
<dbReference type="InParanoid" id="Q2LXQ7"/>
<dbReference type="InterPro" id="IPR036250">
    <property type="entry name" value="AcylCo_DH-like_C"/>
</dbReference>
<dbReference type="Pfam" id="PF02771">
    <property type="entry name" value="Acyl-CoA_dh_N"/>
    <property type="match status" value="1"/>
</dbReference>
<evidence type="ECO:0000259" key="7">
    <source>
        <dbReference type="Pfam" id="PF00441"/>
    </source>
</evidence>
<dbReference type="PANTHER" id="PTHR43884">
    <property type="entry name" value="ACYL-COA DEHYDROGENASE"/>
    <property type="match status" value="1"/>
</dbReference>
<dbReference type="Proteomes" id="UP000001933">
    <property type="component" value="Chromosome"/>
</dbReference>
<evidence type="ECO:0000256" key="1">
    <source>
        <dbReference type="ARBA" id="ARBA00001974"/>
    </source>
</evidence>
<name>Q2LXQ7_SYNAS</name>
<evidence type="ECO:0000259" key="9">
    <source>
        <dbReference type="Pfam" id="PF02771"/>
    </source>
</evidence>
<keyword evidence="6" id="KW-0560">Oxidoreductase</keyword>
<dbReference type="Gene3D" id="1.10.540.10">
    <property type="entry name" value="Acyl-CoA dehydrogenase/oxidase, N-terminal domain"/>
    <property type="match status" value="1"/>
</dbReference>
<dbReference type="InterPro" id="IPR009075">
    <property type="entry name" value="AcylCo_DH/oxidase_C"/>
</dbReference>
<dbReference type="FunFam" id="1.10.540.10:FF:000026">
    <property type="entry name" value="Acyl-CoA dehydrogenase medium chain"/>
    <property type="match status" value="1"/>
</dbReference>
<dbReference type="InterPro" id="IPR037069">
    <property type="entry name" value="AcylCoA_DH/ox_N_sf"/>
</dbReference>
<dbReference type="PROSITE" id="PS00072">
    <property type="entry name" value="ACYL_COA_DH_1"/>
    <property type="match status" value="1"/>
</dbReference>
<keyword evidence="4 6" id="KW-0285">Flavoprotein</keyword>
<dbReference type="STRING" id="56780.SYN_01699"/>
<comment type="similarity">
    <text evidence="2 6">Belongs to the acyl-CoA dehydrogenase family.</text>
</comment>
<dbReference type="KEGG" id="sat:SYN_01699"/>